<proteinExistence type="predicted"/>
<dbReference type="InterPro" id="IPR036909">
    <property type="entry name" value="Cyt_c-like_dom_sf"/>
</dbReference>
<organism evidence="1">
    <name type="scientific">hydrothermal vent metagenome</name>
    <dbReference type="NCBI Taxonomy" id="652676"/>
    <lineage>
        <taxon>unclassified sequences</taxon>
        <taxon>metagenomes</taxon>
        <taxon>ecological metagenomes</taxon>
    </lineage>
</organism>
<gene>
    <name evidence="1" type="ORF">MNB_SV-14-779</name>
</gene>
<evidence type="ECO:0000313" key="1">
    <source>
        <dbReference type="EMBL" id="SFV69461.1"/>
    </source>
</evidence>
<dbReference type="GO" id="GO:0020037">
    <property type="term" value="F:heme binding"/>
    <property type="evidence" value="ECO:0007669"/>
    <property type="project" value="InterPro"/>
</dbReference>
<accession>A0A1W1CUX6</accession>
<dbReference type="GO" id="GO:0009055">
    <property type="term" value="F:electron transfer activity"/>
    <property type="evidence" value="ECO:0007669"/>
    <property type="project" value="InterPro"/>
</dbReference>
<reference evidence="1" key="1">
    <citation type="submission" date="2016-10" db="EMBL/GenBank/DDBJ databases">
        <authorList>
            <person name="de Groot N.N."/>
        </authorList>
    </citation>
    <scope>NUCLEOTIDE SEQUENCE</scope>
</reference>
<name>A0A1W1CUX6_9ZZZZ</name>
<dbReference type="Gene3D" id="1.10.760.10">
    <property type="entry name" value="Cytochrome c-like domain"/>
    <property type="match status" value="1"/>
</dbReference>
<protein>
    <submittedName>
        <fullName evidence="1">Cytochrome C553 (Soluble cytochrome f)</fullName>
    </submittedName>
</protein>
<sequence length="73" mass="7525">MSKAEIETALKGYKDGSYGGAMKGVMKGQVAKLTDKDITEIATSIAGGDDNATADANKTVATDANKTKEATKK</sequence>
<dbReference type="AlphaFoldDB" id="A0A1W1CUX6"/>
<dbReference type="EMBL" id="FPHN01000276">
    <property type="protein sequence ID" value="SFV69461.1"/>
    <property type="molecule type" value="Genomic_DNA"/>
</dbReference>